<evidence type="ECO:0000313" key="2">
    <source>
        <dbReference type="EnsemblMetazoa" id="GMOY005042-PA"/>
    </source>
</evidence>
<organism evidence="2 3">
    <name type="scientific">Glossina morsitans morsitans</name>
    <name type="common">Savannah tsetse fly</name>
    <dbReference type="NCBI Taxonomy" id="37546"/>
    <lineage>
        <taxon>Eukaryota</taxon>
        <taxon>Metazoa</taxon>
        <taxon>Ecdysozoa</taxon>
        <taxon>Arthropoda</taxon>
        <taxon>Hexapoda</taxon>
        <taxon>Insecta</taxon>
        <taxon>Pterygota</taxon>
        <taxon>Neoptera</taxon>
        <taxon>Endopterygota</taxon>
        <taxon>Diptera</taxon>
        <taxon>Brachycera</taxon>
        <taxon>Muscomorpha</taxon>
        <taxon>Hippoboscoidea</taxon>
        <taxon>Glossinidae</taxon>
        <taxon>Glossina</taxon>
    </lineage>
</organism>
<keyword evidence="3" id="KW-1185">Reference proteome</keyword>
<sequence length="105" mass="11605">MNKSHISTDILNRMKAFESSDSEALNRLPIVPLSLENEQQKTATIGPTTGIMMSSPPSGVQTDAEGLILPKKLINPCLESTDRKQLHRELKFTTKMGINVLNQKS</sequence>
<dbReference type="PANTHER" id="PTHR16768">
    <property type="entry name" value="DOWN REGULATED IN RENAL CARCINOMA 1/TU3A"/>
    <property type="match status" value="1"/>
</dbReference>
<dbReference type="PhylomeDB" id="A0A1B0FMC6"/>
<dbReference type="Pfam" id="PF06625">
    <property type="entry name" value="DUF1151"/>
    <property type="match status" value="1"/>
</dbReference>
<dbReference type="VEuPathDB" id="VectorBase:GMOY005042"/>
<dbReference type="PANTHER" id="PTHR16768:SF5">
    <property type="entry name" value="FI14214P"/>
    <property type="match status" value="1"/>
</dbReference>
<accession>A0A1B0FMC6</accession>
<name>A0A1B0FMC6_GLOMM</name>
<dbReference type="InterPro" id="IPR009533">
    <property type="entry name" value="FAM107"/>
</dbReference>
<dbReference type="EMBL" id="CCAG010024045">
    <property type="status" value="NOT_ANNOTATED_CDS"/>
    <property type="molecule type" value="Genomic_DNA"/>
</dbReference>
<dbReference type="Proteomes" id="UP000092444">
    <property type="component" value="Unassembled WGS sequence"/>
</dbReference>
<evidence type="ECO:0000313" key="3">
    <source>
        <dbReference type="Proteomes" id="UP000092444"/>
    </source>
</evidence>
<dbReference type="STRING" id="37546.A0A1B0FMC6"/>
<evidence type="ECO:0000256" key="1">
    <source>
        <dbReference type="ARBA" id="ARBA00023054"/>
    </source>
</evidence>
<dbReference type="AlphaFoldDB" id="A0A1B0FMC6"/>
<reference evidence="2" key="1">
    <citation type="submission" date="2020-05" db="UniProtKB">
        <authorList>
            <consortium name="EnsemblMetazoa"/>
        </authorList>
    </citation>
    <scope>IDENTIFICATION</scope>
    <source>
        <strain evidence="2">Yale</strain>
    </source>
</reference>
<dbReference type="EnsemblMetazoa" id="GMOY005042-RA">
    <property type="protein sequence ID" value="GMOY005042-PA"/>
    <property type="gene ID" value="GMOY005042"/>
</dbReference>
<proteinExistence type="predicted"/>
<protein>
    <submittedName>
        <fullName evidence="2">Uncharacterized protein</fullName>
    </submittedName>
</protein>
<keyword evidence="1" id="KW-0175">Coiled coil</keyword>